<evidence type="ECO:0000313" key="2">
    <source>
        <dbReference type="Proteomes" id="UP001153636"/>
    </source>
</evidence>
<dbReference type="EMBL" id="OV651815">
    <property type="protein sequence ID" value="CAH1108712.1"/>
    <property type="molecule type" value="Genomic_DNA"/>
</dbReference>
<sequence length="114" mass="12804">MKSRVKKKTDINRTGNKKIFLQAWENVILALMDGDSNPVINRIEGATSVGVLPNDADVSKRKEIDVDVAVAGYSQEVQFDVPKKIKIFHKSETLNALSNYETDLTRKLSTQQLQ</sequence>
<reference evidence="1" key="1">
    <citation type="submission" date="2022-01" db="EMBL/GenBank/DDBJ databases">
        <authorList>
            <person name="King R."/>
        </authorList>
    </citation>
    <scope>NUCLEOTIDE SEQUENCE</scope>
</reference>
<evidence type="ECO:0000313" key="1">
    <source>
        <dbReference type="EMBL" id="CAH1108712.1"/>
    </source>
</evidence>
<gene>
    <name evidence="1" type="ORF">PSYICH_LOCUS9598</name>
</gene>
<dbReference type="OrthoDB" id="6773400at2759"/>
<name>A0A9P0GGT3_9CUCU</name>
<protein>
    <submittedName>
        <fullName evidence="1">Uncharacterized protein</fullName>
    </submittedName>
</protein>
<accession>A0A9P0GGT3</accession>
<keyword evidence="2" id="KW-1185">Reference proteome</keyword>
<dbReference type="Proteomes" id="UP001153636">
    <property type="component" value="Chromosome 3"/>
</dbReference>
<organism evidence="1 2">
    <name type="scientific">Psylliodes chrysocephalus</name>
    <dbReference type="NCBI Taxonomy" id="3402493"/>
    <lineage>
        <taxon>Eukaryota</taxon>
        <taxon>Metazoa</taxon>
        <taxon>Ecdysozoa</taxon>
        <taxon>Arthropoda</taxon>
        <taxon>Hexapoda</taxon>
        <taxon>Insecta</taxon>
        <taxon>Pterygota</taxon>
        <taxon>Neoptera</taxon>
        <taxon>Endopterygota</taxon>
        <taxon>Coleoptera</taxon>
        <taxon>Polyphaga</taxon>
        <taxon>Cucujiformia</taxon>
        <taxon>Chrysomeloidea</taxon>
        <taxon>Chrysomelidae</taxon>
        <taxon>Galerucinae</taxon>
        <taxon>Alticini</taxon>
        <taxon>Psylliodes</taxon>
    </lineage>
</organism>
<dbReference type="AlphaFoldDB" id="A0A9P0GGT3"/>
<proteinExistence type="predicted"/>